<name>A0A6A2XJN5_HIBSY</name>
<sequence>MQIMEMIQRGEKPSNIREVNDMPPNPNQQLSNPRIAPRSKPWETQNGSRHVLQSQTSAEGLNQNRQGNGLLNYPVDDESSTPWWQRKNGRITEIEKEDEAKAAGPYGVRTNEQPTVQYSWVPPQPPPLAMAEAAEAIRLPKSAPKETTTQEQLAVDQSAAPPPSEVTDELQMITKMSGSAGVVEMNEGFLTGNSTIIQEQENCYERN</sequence>
<dbReference type="GO" id="GO:0005102">
    <property type="term" value="F:signaling receptor binding"/>
    <property type="evidence" value="ECO:0007669"/>
    <property type="project" value="TreeGrafter"/>
</dbReference>
<feature type="region of interest" description="Disordered" evidence="2">
    <location>
        <begin position="141"/>
        <end position="165"/>
    </location>
</feature>
<accession>A0A6A2XJN5</accession>
<proteinExistence type="inferred from homology"/>
<evidence type="ECO:0000259" key="3">
    <source>
        <dbReference type="Pfam" id="PF17733"/>
    </source>
</evidence>
<organism evidence="4 5">
    <name type="scientific">Hibiscus syriacus</name>
    <name type="common">Rose of Sharon</name>
    <dbReference type="NCBI Taxonomy" id="106335"/>
    <lineage>
        <taxon>Eukaryota</taxon>
        <taxon>Viridiplantae</taxon>
        <taxon>Streptophyta</taxon>
        <taxon>Embryophyta</taxon>
        <taxon>Tracheophyta</taxon>
        <taxon>Spermatophyta</taxon>
        <taxon>Magnoliopsida</taxon>
        <taxon>eudicotyledons</taxon>
        <taxon>Gunneridae</taxon>
        <taxon>Pentapetalae</taxon>
        <taxon>rosids</taxon>
        <taxon>malvids</taxon>
        <taxon>Malvales</taxon>
        <taxon>Malvaceae</taxon>
        <taxon>Malvoideae</taxon>
        <taxon>Hibiscus</taxon>
    </lineage>
</organism>
<evidence type="ECO:0000256" key="2">
    <source>
        <dbReference type="SAM" id="MobiDB-lite"/>
    </source>
</evidence>
<evidence type="ECO:0000313" key="4">
    <source>
        <dbReference type="EMBL" id="KAE8662226.1"/>
    </source>
</evidence>
<keyword evidence="1" id="KW-0472">Membrane</keyword>
<dbReference type="InterPro" id="IPR040554">
    <property type="entry name" value="KPWE_PEX14_dom"/>
</dbReference>
<feature type="domain" description="Peroxisomal membrane protein PEX14-like KPWE" evidence="3">
    <location>
        <begin position="1"/>
        <end position="44"/>
    </location>
</feature>
<feature type="compositionally biased region" description="Basic and acidic residues" evidence="2">
    <location>
        <begin position="90"/>
        <end position="101"/>
    </location>
</feature>
<comment type="caution">
    <text evidence="4">The sequence shown here is derived from an EMBL/GenBank/DDBJ whole genome shotgun (WGS) entry which is preliminary data.</text>
</comment>
<dbReference type="PANTHER" id="PTHR23058:SF0">
    <property type="entry name" value="PEROXISOMAL MEMBRANE PROTEIN PEX14"/>
    <property type="match status" value="1"/>
</dbReference>
<dbReference type="Proteomes" id="UP000436088">
    <property type="component" value="Unassembled WGS sequence"/>
</dbReference>
<dbReference type="AlphaFoldDB" id="A0A6A2XJN5"/>
<feature type="region of interest" description="Disordered" evidence="2">
    <location>
        <begin position="1"/>
        <end position="118"/>
    </location>
</feature>
<feature type="compositionally biased region" description="Polar residues" evidence="2">
    <location>
        <begin position="42"/>
        <end position="59"/>
    </location>
</feature>
<reference evidence="4" key="1">
    <citation type="submission" date="2019-09" db="EMBL/GenBank/DDBJ databases">
        <title>Draft genome information of white flower Hibiscus syriacus.</title>
        <authorList>
            <person name="Kim Y.-M."/>
        </authorList>
    </citation>
    <scope>NUCLEOTIDE SEQUENCE [LARGE SCALE GENOMIC DNA]</scope>
    <source>
        <strain evidence="4">YM2019G1</strain>
    </source>
</reference>
<comment type="subcellular location">
    <subcellularLocation>
        <location evidence="1">Peroxisome membrane</location>
    </subcellularLocation>
</comment>
<dbReference type="PANTHER" id="PTHR23058">
    <property type="entry name" value="PEROXISOMAL MEMBRANE PROTEIN PEX14"/>
    <property type="match status" value="1"/>
</dbReference>
<dbReference type="GO" id="GO:1990429">
    <property type="term" value="C:peroxisomal importomer complex"/>
    <property type="evidence" value="ECO:0007669"/>
    <property type="project" value="TreeGrafter"/>
</dbReference>
<gene>
    <name evidence="4" type="ORF">F3Y22_tig00113716pilonHSYRG00034</name>
</gene>
<dbReference type="GO" id="GO:0005778">
    <property type="term" value="C:peroxisomal membrane"/>
    <property type="evidence" value="ECO:0007669"/>
    <property type="project" value="UniProtKB-SubCell"/>
</dbReference>
<comment type="function">
    <text evidence="1">Component of the PEX13-PEX14 docking complex, a translocon channel that specifically mediates the import of peroxisomal cargo proteins bound to PEX5 receptor. The PEX13-PEX14 docking complex forms a large import pore which can be opened to a diameter of about 9 nm. Mechanistically, PEX5 receptor along with cargo proteins associates with the PEX14 subunit of the PEX13-PEX14 docking complex in the cytosol, leading to the insertion of the receptor into the organelle membrane with the concomitant translocation of the cargo into the peroxisome matrix.</text>
</comment>
<keyword evidence="1" id="KW-0653">Protein transport</keyword>
<feature type="compositionally biased region" description="Low complexity" evidence="2">
    <location>
        <begin position="60"/>
        <end position="72"/>
    </location>
</feature>
<keyword evidence="5" id="KW-1185">Reference proteome</keyword>
<evidence type="ECO:0000313" key="5">
    <source>
        <dbReference type="Proteomes" id="UP000436088"/>
    </source>
</evidence>
<keyword evidence="1" id="KW-0576">Peroxisome</keyword>
<dbReference type="InterPro" id="IPR025655">
    <property type="entry name" value="PEX14"/>
</dbReference>
<evidence type="ECO:0000256" key="1">
    <source>
        <dbReference type="RuleBase" id="RU367032"/>
    </source>
</evidence>
<dbReference type="GO" id="GO:0016560">
    <property type="term" value="P:protein import into peroxisome matrix, docking"/>
    <property type="evidence" value="ECO:0007669"/>
    <property type="project" value="UniProtKB-UniRule"/>
</dbReference>
<protein>
    <recommendedName>
        <fullName evidence="1">Peroxisomal membrane protein PEX14</fullName>
    </recommendedName>
    <alternativeName>
        <fullName evidence="1">Peroxin-14</fullName>
    </alternativeName>
</protein>
<comment type="similarity">
    <text evidence="1">Belongs to the peroxin-14 family.</text>
</comment>
<feature type="compositionally biased region" description="Basic and acidic residues" evidence="2">
    <location>
        <begin position="8"/>
        <end position="20"/>
    </location>
</feature>
<dbReference type="Pfam" id="PF17733">
    <property type="entry name" value="KPWE_dom"/>
    <property type="match status" value="1"/>
</dbReference>
<keyword evidence="1" id="KW-0813">Transport</keyword>
<dbReference type="EMBL" id="VEPZ02001715">
    <property type="protein sequence ID" value="KAE8662226.1"/>
    <property type="molecule type" value="Genomic_DNA"/>
</dbReference>